<evidence type="ECO:0000313" key="12">
    <source>
        <dbReference type="Proteomes" id="UP000193749"/>
    </source>
</evidence>
<keyword evidence="6 9" id="KW-0645">Protease</keyword>
<protein>
    <recommendedName>
        <fullName evidence="9">Pyrrolidone-carboxylate peptidase</fullName>
        <ecNumber evidence="9">3.4.19.3</ecNumber>
    </recommendedName>
    <alternativeName>
        <fullName evidence="9">5-oxoprolyl-peptidase</fullName>
    </alternativeName>
    <alternativeName>
        <fullName evidence="9">Pyroglutamyl-peptidase I</fullName>
        <shortName evidence="9">PGP-I</shortName>
        <shortName evidence="9">Pyrase</shortName>
    </alternativeName>
</protein>
<feature type="active site" evidence="9">
    <location>
        <position position="167"/>
    </location>
</feature>
<feature type="active site" evidence="9">
    <location>
        <position position="143"/>
    </location>
</feature>
<dbReference type="SUPFAM" id="SSF53182">
    <property type="entry name" value="Pyrrolidone carboxyl peptidase (pyroglutamate aminopeptidase)"/>
    <property type="match status" value="1"/>
</dbReference>
<dbReference type="Pfam" id="PF01470">
    <property type="entry name" value="Peptidase_C15"/>
    <property type="match status" value="1"/>
</dbReference>
<dbReference type="InterPro" id="IPR029762">
    <property type="entry name" value="PGP-I_bact-type"/>
</dbReference>
<dbReference type="NCBIfam" id="TIGR00504">
    <property type="entry name" value="pyro_pdase"/>
    <property type="match status" value="1"/>
</dbReference>
<comment type="subunit">
    <text evidence="9">Homotetramer.</text>
</comment>
<dbReference type="Proteomes" id="UP000193749">
    <property type="component" value="Unassembled WGS sequence"/>
</dbReference>
<dbReference type="PANTHER" id="PTHR23402:SF1">
    <property type="entry name" value="PYROGLUTAMYL-PEPTIDASE I"/>
    <property type="match status" value="1"/>
</dbReference>
<evidence type="ECO:0000256" key="1">
    <source>
        <dbReference type="ARBA" id="ARBA00001770"/>
    </source>
</evidence>
<evidence type="ECO:0000256" key="10">
    <source>
        <dbReference type="PROSITE-ProRule" id="PRU10076"/>
    </source>
</evidence>
<evidence type="ECO:0000313" key="11">
    <source>
        <dbReference type="EMBL" id="ORM92847.1"/>
    </source>
</evidence>
<dbReference type="InterPro" id="IPR016125">
    <property type="entry name" value="Peptidase_C15-like"/>
</dbReference>
<dbReference type="PRINTS" id="PR00706">
    <property type="entry name" value="PYROGLUPTASE"/>
</dbReference>
<dbReference type="InterPro" id="IPR033693">
    <property type="entry name" value="PGPEP1_Glu_AS"/>
</dbReference>
<organism evidence="11 12">
    <name type="scientific">Pantoea cypripedii</name>
    <name type="common">Pectobacterium cypripedii</name>
    <name type="synonym">Erwinia cypripedii</name>
    <dbReference type="NCBI Taxonomy" id="55209"/>
    <lineage>
        <taxon>Bacteria</taxon>
        <taxon>Pseudomonadati</taxon>
        <taxon>Pseudomonadota</taxon>
        <taxon>Gammaproteobacteria</taxon>
        <taxon>Enterobacterales</taxon>
        <taxon>Erwiniaceae</taxon>
        <taxon>Pantoea</taxon>
    </lineage>
</organism>
<keyword evidence="7 9" id="KW-0378">Hydrolase</keyword>
<gene>
    <name evidence="9" type="primary">pcp</name>
    <name evidence="11" type="ORF">HA50_05580</name>
</gene>
<dbReference type="CDD" id="cd00501">
    <property type="entry name" value="Peptidase_C15"/>
    <property type="match status" value="1"/>
</dbReference>
<dbReference type="EC" id="3.4.19.3" evidence="9"/>
<evidence type="ECO:0000256" key="8">
    <source>
        <dbReference type="ARBA" id="ARBA00022807"/>
    </source>
</evidence>
<dbReference type="HAMAP" id="MF_00417">
    <property type="entry name" value="Pyrrolid_peptidase"/>
    <property type="match status" value="1"/>
</dbReference>
<comment type="function">
    <text evidence="2 9">Removes 5-oxoproline from various penultimate amino acid residues except L-proline.</text>
</comment>
<dbReference type="EMBL" id="MLJI01000001">
    <property type="protein sequence ID" value="ORM92847.1"/>
    <property type="molecule type" value="Genomic_DNA"/>
</dbReference>
<evidence type="ECO:0000256" key="3">
    <source>
        <dbReference type="ARBA" id="ARBA00004496"/>
    </source>
</evidence>
<comment type="subcellular location">
    <subcellularLocation>
        <location evidence="3 9">Cytoplasm</location>
    </subcellularLocation>
</comment>
<dbReference type="PROSITE" id="PS01333">
    <property type="entry name" value="PYRASE_GLU"/>
    <property type="match status" value="1"/>
</dbReference>
<dbReference type="InterPro" id="IPR000816">
    <property type="entry name" value="Peptidase_C15"/>
</dbReference>
<feature type="active site" evidence="9 10">
    <location>
        <position position="80"/>
    </location>
</feature>
<dbReference type="GO" id="GO:0016920">
    <property type="term" value="F:pyroglutamyl-peptidase activity"/>
    <property type="evidence" value="ECO:0007669"/>
    <property type="project" value="UniProtKB-UniRule"/>
</dbReference>
<evidence type="ECO:0000256" key="7">
    <source>
        <dbReference type="ARBA" id="ARBA00022801"/>
    </source>
</evidence>
<dbReference type="GO" id="GO:0005829">
    <property type="term" value="C:cytosol"/>
    <property type="evidence" value="ECO:0007669"/>
    <property type="project" value="InterPro"/>
</dbReference>
<comment type="catalytic activity">
    <reaction evidence="1 9 10">
        <text>Release of an N-terminal pyroglutamyl group from a polypeptide, the second amino acid generally not being Pro.</text>
        <dbReference type="EC" id="3.4.19.3"/>
    </reaction>
</comment>
<keyword evidence="8 9" id="KW-0788">Thiol protease</keyword>
<evidence type="ECO:0000256" key="4">
    <source>
        <dbReference type="ARBA" id="ARBA00006641"/>
    </source>
</evidence>
<evidence type="ECO:0000256" key="6">
    <source>
        <dbReference type="ARBA" id="ARBA00022670"/>
    </source>
</evidence>
<reference evidence="11 12" key="1">
    <citation type="journal article" date="2017" name="Antonie Van Leeuwenhoek">
        <title>Phylogenomic resolution of the bacterial genus Pantoea and its relationship with Erwinia and Tatumella.</title>
        <authorList>
            <person name="Palmer M."/>
            <person name="Steenkamp E.T."/>
            <person name="Coetzee M.P."/>
            <person name="Chan W.Y."/>
            <person name="van Zyl E."/>
            <person name="De Maayer P."/>
            <person name="Coutinho T.A."/>
            <person name="Blom J."/>
            <person name="Smits T.H."/>
            <person name="Duffy B."/>
            <person name="Venter S.N."/>
        </authorList>
    </citation>
    <scope>NUCLEOTIDE SEQUENCE [LARGE SCALE GENOMIC DNA]</scope>
    <source>
        <strain evidence="11 12">LMG 2657</strain>
    </source>
</reference>
<dbReference type="PANTHER" id="PTHR23402">
    <property type="entry name" value="PROTEASE FAMILY C15 PYROGLUTAMYL-PEPTIDASE I-RELATED"/>
    <property type="match status" value="1"/>
</dbReference>
<proteinExistence type="inferred from homology"/>
<dbReference type="OrthoDB" id="9779738at2"/>
<name>A0A1X1ESB1_PANCY</name>
<dbReference type="PIRSF" id="PIRSF015592">
    <property type="entry name" value="Prld-crbxl_pptds"/>
    <property type="match status" value="1"/>
</dbReference>
<dbReference type="RefSeq" id="WP_084873513.1">
    <property type="nucleotide sequence ID" value="NZ_JAGGMY010000001.1"/>
</dbReference>
<evidence type="ECO:0000256" key="5">
    <source>
        <dbReference type="ARBA" id="ARBA00022490"/>
    </source>
</evidence>
<comment type="caution">
    <text evidence="11">The sequence shown here is derived from an EMBL/GenBank/DDBJ whole genome shotgun (WGS) entry which is preliminary data.</text>
</comment>
<sequence length="215" mass="23079">MKTVLMTAFEPFEGESINPSWEAVSSFEGRVINGARVVVRQLPVVFSRCGVVLAEALDELQPDRILCIGQAGGRSDITVERVAINVDDARIPDNDGQQPIDQPIVAEGPVAYFSRLPIKAIVAAVREAGIPASVSQTAGTFTCNHVMYRLLHWLETNQSQARGGFIHIPYLPEQAVSHPGAPSMSSASVIQALEIALQVTLSVDQDLRIAGGATH</sequence>
<comment type="similarity">
    <text evidence="4 9">Belongs to the peptidase C15 family.</text>
</comment>
<evidence type="ECO:0000256" key="9">
    <source>
        <dbReference type="HAMAP-Rule" id="MF_00417"/>
    </source>
</evidence>
<accession>A0A1X1ESB1</accession>
<dbReference type="NCBIfam" id="NF009676">
    <property type="entry name" value="PRK13197.1"/>
    <property type="match status" value="1"/>
</dbReference>
<dbReference type="InterPro" id="IPR036440">
    <property type="entry name" value="Peptidase_C15-like_sf"/>
</dbReference>
<keyword evidence="12" id="KW-1185">Reference proteome</keyword>
<dbReference type="STRING" id="55209.HA50_05580"/>
<dbReference type="AlphaFoldDB" id="A0A1X1ESB1"/>
<evidence type="ECO:0000256" key="2">
    <source>
        <dbReference type="ARBA" id="ARBA00002280"/>
    </source>
</evidence>
<keyword evidence="5 9" id="KW-0963">Cytoplasm</keyword>
<dbReference type="GO" id="GO:0006508">
    <property type="term" value="P:proteolysis"/>
    <property type="evidence" value="ECO:0007669"/>
    <property type="project" value="UniProtKB-KW"/>
</dbReference>
<dbReference type="Gene3D" id="3.40.630.20">
    <property type="entry name" value="Peptidase C15, pyroglutamyl peptidase I-like"/>
    <property type="match status" value="1"/>
</dbReference>
<dbReference type="FunFam" id="3.40.630.20:FF:000001">
    <property type="entry name" value="Pyrrolidone-carboxylate peptidase"/>
    <property type="match status" value="1"/>
</dbReference>